<accession>A0A9P1GD73</accession>
<protein>
    <submittedName>
        <fullName evidence="4">Sterol 3-beta-glucosyltransferase</fullName>
    </submittedName>
</protein>
<gene>
    <name evidence="2" type="ORF">C1SCF055_LOCUS34088</name>
</gene>
<dbReference type="PANTHER" id="PTHR11889:SF31">
    <property type="entry name" value="PROTEIN HEDGEHOG"/>
    <property type="match status" value="1"/>
</dbReference>
<proteinExistence type="predicted"/>
<dbReference type="OrthoDB" id="426535at2759"/>
<feature type="domain" description="Hedgehog protein Hint" evidence="1">
    <location>
        <begin position="110"/>
        <end position="270"/>
    </location>
</feature>
<dbReference type="Proteomes" id="UP001152797">
    <property type="component" value="Unassembled WGS sequence"/>
</dbReference>
<dbReference type="Pfam" id="PF01079">
    <property type="entry name" value="Hint"/>
    <property type="match status" value="1"/>
</dbReference>
<dbReference type="EMBL" id="CAMXCT020004346">
    <property type="protein sequence ID" value="CAL1162043.1"/>
    <property type="molecule type" value="Genomic_DNA"/>
</dbReference>
<evidence type="ECO:0000313" key="3">
    <source>
        <dbReference type="EMBL" id="CAL1162043.1"/>
    </source>
</evidence>
<keyword evidence="5" id="KW-1185">Reference proteome</keyword>
<dbReference type="SUPFAM" id="SSF51294">
    <property type="entry name" value="Hedgehog/intein (Hint) domain"/>
    <property type="match status" value="1"/>
</dbReference>
<dbReference type="AlphaFoldDB" id="A0A9P1GD73"/>
<dbReference type="PANTHER" id="PTHR11889">
    <property type="entry name" value="HEDGEHOG"/>
    <property type="match status" value="1"/>
</dbReference>
<dbReference type="EMBL" id="CAMXCT010004346">
    <property type="protein sequence ID" value="CAI4008668.1"/>
    <property type="molecule type" value="Genomic_DNA"/>
</dbReference>
<dbReference type="CDD" id="cd00081">
    <property type="entry name" value="Hint"/>
    <property type="match status" value="1"/>
</dbReference>
<reference evidence="3" key="2">
    <citation type="submission" date="2024-04" db="EMBL/GenBank/DDBJ databases">
        <authorList>
            <person name="Chen Y."/>
            <person name="Shah S."/>
            <person name="Dougan E. K."/>
            <person name="Thang M."/>
            <person name="Chan C."/>
        </authorList>
    </citation>
    <scope>NUCLEOTIDE SEQUENCE [LARGE SCALE GENOMIC DNA]</scope>
</reference>
<evidence type="ECO:0000313" key="2">
    <source>
        <dbReference type="EMBL" id="CAI4008668.1"/>
    </source>
</evidence>
<evidence type="ECO:0000259" key="1">
    <source>
        <dbReference type="Pfam" id="PF01079"/>
    </source>
</evidence>
<organism evidence="2">
    <name type="scientific">Cladocopium goreaui</name>
    <dbReference type="NCBI Taxonomy" id="2562237"/>
    <lineage>
        <taxon>Eukaryota</taxon>
        <taxon>Sar</taxon>
        <taxon>Alveolata</taxon>
        <taxon>Dinophyceae</taxon>
        <taxon>Suessiales</taxon>
        <taxon>Symbiodiniaceae</taxon>
        <taxon>Cladocopium</taxon>
    </lineage>
</organism>
<sequence>MTYGDSAGQREVMGRSAHAAFLDDAGASLGLRSSRGASAFLGGVPPRAARGSSFFGTTIKFFPKSPELKEQEVSCDQDLGVCNRECEKRYGDRRAEFEEPCKLAVAQHFEDGCFPPFARVCERTAGELWISEVKVGHELKTSSGWSKVIASLHSDAQGSFQYFCLQTADGRSLSLTGDHLLRLRRDDVWHWRRAKDARIGDQLEDAEGDSVELVKMSCVPWQGAYAPLTLCGELLVDGWRCSCFAPRWALPHDFCQAAFAPLRAAVLAAQKIKTSQDLEAPGACLSLGSLWLAAEDVWLFYHQAL</sequence>
<dbReference type="Gene3D" id="2.170.16.10">
    <property type="entry name" value="Hedgehog/Intein (Hint) domain"/>
    <property type="match status" value="1"/>
</dbReference>
<dbReference type="InterPro" id="IPR036844">
    <property type="entry name" value="Hint_dom_sf"/>
</dbReference>
<reference evidence="2" key="1">
    <citation type="submission" date="2022-10" db="EMBL/GenBank/DDBJ databases">
        <authorList>
            <person name="Chen Y."/>
            <person name="Dougan E. K."/>
            <person name="Chan C."/>
            <person name="Rhodes N."/>
            <person name="Thang M."/>
        </authorList>
    </citation>
    <scope>NUCLEOTIDE SEQUENCE</scope>
</reference>
<evidence type="ECO:0000313" key="4">
    <source>
        <dbReference type="EMBL" id="CAL4795980.1"/>
    </source>
</evidence>
<evidence type="ECO:0000313" key="5">
    <source>
        <dbReference type="Proteomes" id="UP001152797"/>
    </source>
</evidence>
<name>A0A9P1GD73_9DINO</name>
<dbReference type="GO" id="GO:0016540">
    <property type="term" value="P:protein autoprocessing"/>
    <property type="evidence" value="ECO:0007669"/>
    <property type="project" value="InterPro"/>
</dbReference>
<comment type="caution">
    <text evidence="2">The sequence shown here is derived from an EMBL/GenBank/DDBJ whole genome shotgun (WGS) entry which is preliminary data.</text>
</comment>
<dbReference type="EMBL" id="CAMXCT030004346">
    <property type="protein sequence ID" value="CAL4795980.1"/>
    <property type="molecule type" value="Genomic_DNA"/>
</dbReference>
<dbReference type="InterPro" id="IPR050387">
    <property type="entry name" value="Hedgehog_Signaling"/>
</dbReference>
<dbReference type="InterPro" id="IPR001767">
    <property type="entry name" value="Hedgehog_Hint"/>
</dbReference>